<comment type="caution">
    <text evidence="1">The sequence shown here is derived from an EMBL/GenBank/DDBJ whole genome shotgun (WGS) entry which is preliminary data.</text>
</comment>
<dbReference type="AlphaFoldDB" id="A0AAN8CFF7"/>
<keyword evidence="2" id="KW-1185">Reference proteome</keyword>
<evidence type="ECO:0000313" key="1">
    <source>
        <dbReference type="EMBL" id="KAK5902906.1"/>
    </source>
</evidence>
<sequence>MEGLPCLLQDSQAVQVLQTVLAPSAFKKTGCSENSSAEDEDEEGEEKIPHAFVLAAQKDISVVEHLSLLGLTFCRATSGLTLDQWLKVNVPKTTGWRLQIKMASAAAGVFPPRRERTCTLCSQRTTRATGQSVCQVSDPITAQWSSGSPS</sequence>
<accession>A0AAN8CFF7</accession>
<dbReference type="Proteomes" id="UP001335648">
    <property type="component" value="Unassembled WGS sequence"/>
</dbReference>
<name>A0AAN8CFF7_9TELE</name>
<organism evidence="1 2">
    <name type="scientific">Champsocephalus esox</name>
    <name type="common">pike icefish</name>
    <dbReference type="NCBI Taxonomy" id="159716"/>
    <lineage>
        <taxon>Eukaryota</taxon>
        <taxon>Metazoa</taxon>
        <taxon>Chordata</taxon>
        <taxon>Craniata</taxon>
        <taxon>Vertebrata</taxon>
        <taxon>Euteleostomi</taxon>
        <taxon>Actinopterygii</taxon>
        <taxon>Neopterygii</taxon>
        <taxon>Teleostei</taxon>
        <taxon>Neoteleostei</taxon>
        <taxon>Acanthomorphata</taxon>
        <taxon>Eupercaria</taxon>
        <taxon>Perciformes</taxon>
        <taxon>Notothenioidei</taxon>
        <taxon>Channichthyidae</taxon>
        <taxon>Champsocephalus</taxon>
    </lineage>
</organism>
<dbReference type="EMBL" id="JAULUE010002051">
    <property type="protein sequence ID" value="KAK5902906.1"/>
    <property type="molecule type" value="Genomic_DNA"/>
</dbReference>
<reference evidence="1 2" key="1">
    <citation type="journal article" date="2023" name="Mol. Biol. Evol.">
        <title>Genomics of Secondarily Temperate Adaptation in the Only Non-Antarctic Icefish.</title>
        <authorList>
            <person name="Rivera-Colon A.G."/>
            <person name="Rayamajhi N."/>
            <person name="Minhas B.F."/>
            <person name="Madrigal G."/>
            <person name="Bilyk K.T."/>
            <person name="Yoon V."/>
            <person name="Hune M."/>
            <person name="Gregory S."/>
            <person name="Cheng C.H.C."/>
            <person name="Catchen J.M."/>
        </authorList>
    </citation>
    <scope>NUCLEOTIDE SEQUENCE [LARGE SCALE GENOMIC DNA]</scope>
    <source>
        <strain evidence="1">JC2023a</strain>
    </source>
</reference>
<proteinExistence type="predicted"/>
<gene>
    <name evidence="1" type="ORF">CesoFtcFv8_008117</name>
</gene>
<evidence type="ECO:0000313" key="2">
    <source>
        <dbReference type="Proteomes" id="UP001335648"/>
    </source>
</evidence>
<protein>
    <submittedName>
        <fullName evidence="1">Uncharacterized protein</fullName>
    </submittedName>
</protein>